<evidence type="ECO:0000313" key="1">
    <source>
        <dbReference type="EMBL" id="KAI4315117.1"/>
    </source>
</evidence>
<gene>
    <name evidence="1" type="ORF">L6164_027963</name>
</gene>
<keyword evidence="2" id="KW-1185">Reference proteome</keyword>
<name>A0ACB9LVN5_BAUVA</name>
<accession>A0ACB9LVN5</accession>
<reference evidence="1 2" key="1">
    <citation type="journal article" date="2022" name="DNA Res.">
        <title>Chromosomal-level genome assembly of the orchid tree Bauhinia variegata (Leguminosae; Cercidoideae) supports the allotetraploid origin hypothesis of Bauhinia.</title>
        <authorList>
            <person name="Zhong Y."/>
            <person name="Chen Y."/>
            <person name="Zheng D."/>
            <person name="Pang J."/>
            <person name="Liu Y."/>
            <person name="Luo S."/>
            <person name="Meng S."/>
            <person name="Qian L."/>
            <person name="Wei D."/>
            <person name="Dai S."/>
            <person name="Zhou R."/>
        </authorList>
    </citation>
    <scope>NUCLEOTIDE SEQUENCE [LARGE SCALE GENOMIC DNA]</scope>
    <source>
        <strain evidence="1">BV-YZ2020</strain>
    </source>
</reference>
<sequence>MEKLKKDQKLPSGRNQESETNKQLNKQDQAITDVELGTSNKTSSPSPSHDNAPPPNQQTPPIVQWSYTPRTATEELHQVSIPTQAPSPCVLNQWQQLPHPQHSFMNQVQQGQAFLPSLSPFWQPHQPSGPMLGPNVPTTFQTFTPFGTNGASCQAQPFIAGGTSSRGQPMVPNICYHVGHTFPGFPGPWDPSSWLGQIYQSQSPYAYSFPGPLSYTSATPGMHGCLPSVEHSFQRGIIRPPAKLSQKHQQLWEAQSAENVQLWSVINNMQSEVADYKDRVMKLAEEVSSLKQKLEESSGEVIVAGTGQAPKKGRPKRSIASIDALHESQPPRGRGRKPAISKTHSEIKSPIFEKVILRKVENKEKSYHSSATTAVEQENNEKLSGVVTGISSNIGISQSNSMLSTYQGIQICQTALNSASEAKGNFGKDKDMKIAYSELSLPSKVLNSNNMDISANNIGSTGNGSLGWPSDITCQDSARNVLDIDRQGFFHNGSFIKQDGKMTPGWCFTNEEDASEELEGAVVGSSKEENEEEMGDDSSSGAEEIGGTKDEDACTMNDVIAASPKDLPPLYNW</sequence>
<dbReference type="Proteomes" id="UP000828941">
    <property type="component" value="Chromosome 11"/>
</dbReference>
<comment type="caution">
    <text evidence="1">The sequence shown here is derived from an EMBL/GenBank/DDBJ whole genome shotgun (WGS) entry which is preliminary data.</text>
</comment>
<proteinExistence type="predicted"/>
<protein>
    <submittedName>
        <fullName evidence="1">Uncharacterized protein</fullName>
    </submittedName>
</protein>
<organism evidence="1 2">
    <name type="scientific">Bauhinia variegata</name>
    <name type="common">Purple orchid tree</name>
    <name type="synonym">Phanera variegata</name>
    <dbReference type="NCBI Taxonomy" id="167791"/>
    <lineage>
        <taxon>Eukaryota</taxon>
        <taxon>Viridiplantae</taxon>
        <taxon>Streptophyta</taxon>
        <taxon>Embryophyta</taxon>
        <taxon>Tracheophyta</taxon>
        <taxon>Spermatophyta</taxon>
        <taxon>Magnoliopsida</taxon>
        <taxon>eudicotyledons</taxon>
        <taxon>Gunneridae</taxon>
        <taxon>Pentapetalae</taxon>
        <taxon>rosids</taxon>
        <taxon>fabids</taxon>
        <taxon>Fabales</taxon>
        <taxon>Fabaceae</taxon>
        <taxon>Cercidoideae</taxon>
        <taxon>Cercideae</taxon>
        <taxon>Bauhiniinae</taxon>
        <taxon>Bauhinia</taxon>
    </lineage>
</organism>
<dbReference type="EMBL" id="CM039436">
    <property type="protein sequence ID" value="KAI4315117.1"/>
    <property type="molecule type" value="Genomic_DNA"/>
</dbReference>
<evidence type="ECO:0000313" key="2">
    <source>
        <dbReference type="Proteomes" id="UP000828941"/>
    </source>
</evidence>